<name>A0A5C3KP61_COPMA</name>
<dbReference type="EMBL" id="ML210244">
    <property type="protein sequence ID" value="TFK22311.1"/>
    <property type="molecule type" value="Genomic_DNA"/>
</dbReference>
<sequence length="436" mass="47483">MVAIRFIGHSTVQKRRRNPTISTFDPEKLTNSDLVDLSEVYAARISSSRQAASTTNPRPSTSTSLSSPITNESESPLQHSIQIKYCKHYNADGEWQLCKFPPNTRGFLYFYRGEGGATKERPGSLPERSRSSLSDEATMPPRLCENALLSSSSAIRFRVIDSSSSSDLGSDYASPSSNSATLAFTEGRDLDTPSGRPWQIPLHALLSFPIHHPLRDALQAQGMLPTHLVELVDGLKNGHGDCVFETLADPFLCDLESKRFSYVVRTAGHAGCDTQGRKGLMTLRLQLVHRSRELAGVSTGYSGLAILQLQRLAPSPSSPPVAPSTIPPTKSKRATRFRTPPLVLRVLRVLTTPSPTDVGAQNAGELFKLHIPASTTSTIDPSTSHTPDALSYDQGHEETWTYNPKQLDSLPGSLLGGLKRVGMEDVIGYSLGTMEE</sequence>
<feature type="compositionally biased region" description="Low complexity" evidence="1">
    <location>
        <begin position="47"/>
        <end position="70"/>
    </location>
</feature>
<dbReference type="Proteomes" id="UP000307440">
    <property type="component" value="Unassembled WGS sequence"/>
</dbReference>
<gene>
    <name evidence="2" type="ORF">FA15DRAFT_671691</name>
</gene>
<feature type="region of interest" description="Disordered" evidence="1">
    <location>
        <begin position="47"/>
        <end position="76"/>
    </location>
</feature>
<dbReference type="OrthoDB" id="2750929at2759"/>
<feature type="region of interest" description="Disordered" evidence="1">
    <location>
        <begin position="313"/>
        <end position="333"/>
    </location>
</feature>
<feature type="region of interest" description="Disordered" evidence="1">
    <location>
        <begin position="117"/>
        <end position="137"/>
    </location>
</feature>
<keyword evidence="3" id="KW-1185">Reference proteome</keyword>
<feature type="compositionally biased region" description="Basic and acidic residues" evidence="1">
    <location>
        <begin position="117"/>
        <end position="130"/>
    </location>
</feature>
<evidence type="ECO:0000256" key="1">
    <source>
        <dbReference type="SAM" id="MobiDB-lite"/>
    </source>
</evidence>
<reference evidence="2 3" key="1">
    <citation type="journal article" date="2019" name="Nat. Ecol. Evol.">
        <title>Megaphylogeny resolves global patterns of mushroom evolution.</title>
        <authorList>
            <person name="Varga T."/>
            <person name="Krizsan K."/>
            <person name="Foldi C."/>
            <person name="Dima B."/>
            <person name="Sanchez-Garcia M."/>
            <person name="Sanchez-Ramirez S."/>
            <person name="Szollosi G.J."/>
            <person name="Szarkandi J.G."/>
            <person name="Papp V."/>
            <person name="Albert L."/>
            <person name="Andreopoulos W."/>
            <person name="Angelini C."/>
            <person name="Antonin V."/>
            <person name="Barry K.W."/>
            <person name="Bougher N.L."/>
            <person name="Buchanan P."/>
            <person name="Buyck B."/>
            <person name="Bense V."/>
            <person name="Catcheside P."/>
            <person name="Chovatia M."/>
            <person name="Cooper J."/>
            <person name="Damon W."/>
            <person name="Desjardin D."/>
            <person name="Finy P."/>
            <person name="Geml J."/>
            <person name="Haridas S."/>
            <person name="Hughes K."/>
            <person name="Justo A."/>
            <person name="Karasinski D."/>
            <person name="Kautmanova I."/>
            <person name="Kiss B."/>
            <person name="Kocsube S."/>
            <person name="Kotiranta H."/>
            <person name="LaButti K.M."/>
            <person name="Lechner B.E."/>
            <person name="Liimatainen K."/>
            <person name="Lipzen A."/>
            <person name="Lukacs Z."/>
            <person name="Mihaltcheva S."/>
            <person name="Morgado L.N."/>
            <person name="Niskanen T."/>
            <person name="Noordeloos M.E."/>
            <person name="Ohm R.A."/>
            <person name="Ortiz-Santana B."/>
            <person name="Ovrebo C."/>
            <person name="Racz N."/>
            <person name="Riley R."/>
            <person name="Savchenko A."/>
            <person name="Shiryaev A."/>
            <person name="Soop K."/>
            <person name="Spirin V."/>
            <person name="Szebenyi C."/>
            <person name="Tomsovsky M."/>
            <person name="Tulloss R.E."/>
            <person name="Uehling J."/>
            <person name="Grigoriev I.V."/>
            <person name="Vagvolgyi C."/>
            <person name="Papp T."/>
            <person name="Martin F.M."/>
            <person name="Miettinen O."/>
            <person name="Hibbett D.S."/>
            <person name="Nagy L.G."/>
        </authorList>
    </citation>
    <scope>NUCLEOTIDE SEQUENCE [LARGE SCALE GENOMIC DNA]</scope>
    <source>
        <strain evidence="2 3">CBS 121175</strain>
    </source>
</reference>
<evidence type="ECO:0000313" key="3">
    <source>
        <dbReference type="Proteomes" id="UP000307440"/>
    </source>
</evidence>
<proteinExistence type="predicted"/>
<evidence type="ECO:0000313" key="2">
    <source>
        <dbReference type="EMBL" id="TFK22311.1"/>
    </source>
</evidence>
<accession>A0A5C3KP61</accession>
<feature type="compositionally biased region" description="Pro residues" evidence="1">
    <location>
        <begin position="316"/>
        <end position="326"/>
    </location>
</feature>
<dbReference type="AlphaFoldDB" id="A0A5C3KP61"/>
<organism evidence="2 3">
    <name type="scientific">Coprinopsis marcescibilis</name>
    <name type="common">Agaric fungus</name>
    <name type="synonym">Psathyrella marcescibilis</name>
    <dbReference type="NCBI Taxonomy" id="230819"/>
    <lineage>
        <taxon>Eukaryota</taxon>
        <taxon>Fungi</taxon>
        <taxon>Dikarya</taxon>
        <taxon>Basidiomycota</taxon>
        <taxon>Agaricomycotina</taxon>
        <taxon>Agaricomycetes</taxon>
        <taxon>Agaricomycetidae</taxon>
        <taxon>Agaricales</taxon>
        <taxon>Agaricineae</taxon>
        <taxon>Psathyrellaceae</taxon>
        <taxon>Coprinopsis</taxon>
    </lineage>
</organism>
<protein>
    <submittedName>
        <fullName evidence="2">Uncharacterized protein</fullName>
    </submittedName>
</protein>